<dbReference type="Gene3D" id="3.40.50.2060">
    <property type="match status" value="1"/>
</dbReference>
<dbReference type="PANTHER" id="PTHR11679">
    <property type="entry name" value="VESICLE PROTEIN SORTING-ASSOCIATED"/>
    <property type="match status" value="1"/>
</dbReference>
<dbReference type="InterPro" id="IPR001619">
    <property type="entry name" value="Sec1-like"/>
</dbReference>
<dbReference type="InterPro" id="IPR036045">
    <property type="entry name" value="Sec1-like_sf"/>
</dbReference>
<dbReference type="Gene3D" id="1.25.40.60">
    <property type="match status" value="1"/>
</dbReference>
<protein>
    <submittedName>
        <fullName evidence="2">Uncharacterized protein</fullName>
    </submittedName>
</protein>
<dbReference type="Gene3D" id="3.90.830.10">
    <property type="entry name" value="Syntaxin Binding Protein 1, Chain A, domain 2"/>
    <property type="match status" value="1"/>
</dbReference>
<name>A0A7S0GR37_MICPS</name>
<dbReference type="InterPro" id="IPR043154">
    <property type="entry name" value="Sec-1-like_dom1"/>
</dbReference>
<evidence type="ECO:0000313" key="2">
    <source>
        <dbReference type="EMBL" id="CAD8440218.1"/>
    </source>
</evidence>
<dbReference type="InterPro" id="IPR043127">
    <property type="entry name" value="Sec-1-like_dom3a"/>
</dbReference>
<dbReference type="GO" id="GO:0016192">
    <property type="term" value="P:vesicle-mediated transport"/>
    <property type="evidence" value="ECO:0007669"/>
    <property type="project" value="InterPro"/>
</dbReference>
<dbReference type="Pfam" id="PF00995">
    <property type="entry name" value="Sec1"/>
    <property type="match status" value="1"/>
</dbReference>
<proteinExistence type="inferred from homology"/>
<dbReference type="InterPro" id="IPR027482">
    <property type="entry name" value="Sec1-like_dom2"/>
</dbReference>
<evidence type="ECO:0000256" key="1">
    <source>
        <dbReference type="ARBA" id="ARBA00009884"/>
    </source>
</evidence>
<accession>A0A7S0GR37</accession>
<dbReference type="Gene3D" id="3.40.50.1910">
    <property type="match status" value="1"/>
</dbReference>
<dbReference type="AlphaFoldDB" id="A0A7S0GR37"/>
<comment type="similarity">
    <text evidence="1">Belongs to the STXBP/unc-18/SEC1 family.</text>
</comment>
<organism evidence="2">
    <name type="scientific">Micromonas pusilla</name>
    <name type="common">Picoplanktonic green alga</name>
    <name type="synonym">Chromulina pusilla</name>
    <dbReference type="NCBI Taxonomy" id="38833"/>
    <lineage>
        <taxon>Eukaryota</taxon>
        <taxon>Viridiplantae</taxon>
        <taxon>Chlorophyta</taxon>
        <taxon>Mamiellophyceae</taxon>
        <taxon>Mamiellales</taxon>
        <taxon>Mamiellaceae</taxon>
        <taxon>Micromonas</taxon>
    </lineage>
</organism>
<sequence>MAVNALNLQLVIKEYIIKMLNEAGVGMKCLVVDDFTLNIVSSAFTQTELLQKEVFLVEKLHVDSNKKMQHLKAVCFVRPTEESVRVLCDLLRAGTYGEFFVFFSSVLAETHLQALAESDENEAVRQVQEMYASFLAVDPTVFTLDLPRNDHLLRYASLAPSTRSTVIDPIVEGIASFLLSVKRRPAIRAQSNSEIAKRVASDVARLAYEQEQGLFDFRRAEGASQLVILDRLDDPVTPLLSQWTYQAMIHELIGIKNNRVRIHEKGKAQDIVVSGSGDGFFKDNMYANYGDLGTSVKRLVDDFQAVSKMNKQIDSIEDMQRFVESFPEFRQQSGNVSKHVSLMSELSRLIGERALMAVSQVEQEIVCGADRAYAFASTLEKLGDPAVTSTACLKLVLLFALRYEKEGERQILELQNALAKRAVEPSFVRLVRDVTRIAGEAKRVGDLFGNRTFFSRAQKAVSGLKGADNVYTQHQPLLVQTLENISKGKAKESDYPLVGPAANAGSAQKDQRPTEIFVFIVGGITYEEARFVAQMNESNPGTQIALGGTGILNSAGFLTDLMKATQ</sequence>
<gene>
    <name evidence="2" type="ORF">MSP1401_LOCUS6193</name>
</gene>
<dbReference type="PIRSF" id="PIRSF005715">
    <property type="entry name" value="VPS45_Sec1"/>
    <property type="match status" value="1"/>
</dbReference>
<dbReference type="SUPFAM" id="SSF56815">
    <property type="entry name" value="Sec1/munc18-like (SM) proteins"/>
    <property type="match status" value="1"/>
</dbReference>
<dbReference type="EMBL" id="HBEN01007556">
    <property type="protein sequence ID" value="CAD8440218.1"/>
    <property type="molecule type" value="Transcribed_RNA"/>
</dbReference>
<reference evidence="2" key="1">
    <citation type="submission" date="2021-01" db="EMBL/GenBank/DDBJ databases">
        <authorList>
            <person name="Corre E."/>
            <person name="Pelletier E."/>
            <person name="Niang G."/>
            <person name="Scheremetjew M."/>
            <person name="Finn R."/>
            <person name="Kale V."/>
            <person name="Holt S."/>
            <person name="Cochrane G."/>
            <person name="Meng A."/>
            <person name="Brown T."/>
            <person name="Cohen L."/>
        </authorList>
    </citation>
    <scope>NUCLEOTIDE SEQUENCE</scope>
    <source>
        <strain evidence="2">CCAC1681</strain>
    </source>
</reference>